<keyword evidence="2" id="KW-0808">Transferase</keyword>
<reference evidence="3" key="1">
    <citation type="journal article" date="2019" name="Int. J. Syst. Evol. Microbiol.">
        <title>The Global Catalogue of Microorganisms (GCM) 10K type strain sequencing project: providing services to taxonomists for standard genome sequencing and annotation.</title>
        <authorList>
            <consortium name="The Broad Institute Genomics Platform"/>
            <consortium name="The Broad Institute Genome Sequencing Center for Infectious Disease"/>
            <person name="Wu L."/>
            <person name="Ma J."/>
        </authorList>
    </citation>
    <scope>NUCLEOTIDE SEQUENCE [LARGE SCALE GENOMIC DNA]</scope>
    <source>
        <strain evidence="3">JCM 17695</strain>
    </source>
</reference>
<comment type="caution">
    <text evidence="2">The sequence shown here is derived from an EMBL/GenBank/DDBJ whole genome shotgun (WGS) entry which is preliminary data.</text>
</comment>
<dbReference type="PANTHER" id="PTHR21310:SF42">
    <property type="entry name" value="BIFUNCTIONAL AAC_APH"/>
    <property type="match status" value="1"/>
</dbReference>
<accession>A0ABW2TMD1</accession>
<organism evidence="2 3">
    <name type="scientific">Actinokineospora soli</name>
    <dbReference type="NCBI Taxonomy" id="1048753"/>
    <lineage>
        <taxon>Bacteria</taxon>
        <taxon>Bacillati</taxon>
        <taxon>Actinomycetota</taxon>
        <taxon>Actinomycetes</taxon>
        <taxon>Pseudonocardiales</taxon>
        <taxon>Pseudonocardiaceae</taxon>
        <taxon>Actinokineospora</taxon>
    </lineage>
</organism>
<dbReference type="InterPro" id="IPR011009">
    <property type="entry name" value="Kinase-like_dom_sf"/>
</dbReference>
<dbReference type="EMBL" id="JBHTEY010000004">
    <property type="protein sequence ID" value="MFC7614930.1"/>
    <property type="molecule type" value="Genomic_DNA"/>
</dbReference>
<dbReference type="Proteomes" id="UP001596512">
    <property type="component" value="Unassembled WGS sequence"/>
</dbReference>
<dbReference type="GO" id="GO:0016740">
    <property type="term" value="F:transferase activity"/>
    <property type="evidence" value="ECO:0007669"/>
    <property type="project" value="UniProtKB-KW"/>
</dbReference>
<dbReference type="PANTHER" id="PTHR21310">
    <property type="entry name" value="AMINOGLYCOSIDE PHOSPHOTRANSFERASE-RELATED-RELATED"/>
    <property type="match status" value="1"/>
</dbReference>
<feature type="domain" description="Aminoglycoside phosphotransferase" evidence="1">
    <location>
        <begin position="4"/>
        <end position="222"/>
    </location>
</feature>
<dbReference type="Gene3D" id="3.90.1200.10">
    <property type="match status" value="1"/>
</dbReference>
<evidence type="ECO:0000313" key="2">
    <source>
        <dbReference type="EMBL" id="MFC7614930.1"/>
    </source>
</evidence>
<sequence>MERVPSSGTENAMYRLGAELAVRLPRRPSAVGSIGLEVEWLPVLASAVPVGVPVPVAVGEPGLGFPFPWSVCRWVDGANPRVEAVPGGLGREVAGVVAALRRVDVAGAPKSYRGEALTSRDRRMREVIAGLGGVLDVDAVTKAWAADVNEYAGAPVWVHGDLSPGNVLIRDGRLAGVIDFGCMGLGDPAVDLIIAWNLLGERESFREALGVDDAMWARGRAWALSIAIMQLSYYTWENNPGLVANSHHVVRQVLDSHGLEPGPVVGVPGAEGVGGPGGRE</sequence>
<dbReference type="InterPro" id="IPR002575">
    <property type="entry name" value="Aminoglycoside_PTrfase"/>
</dbReference>
<gene>
    <name evidence="2" type="ORF">ACFQV2_16825</name>
</gene>
<dbReference type="EC" id="2.7.-.-" evidence="2"/>
<dbReference type="SUPFAM" id="SSF56112">
    <property type="entry name" value="Protein kinase-like (PK-like)"/>
    <property type="match status" value="1"/>
</dbReference>
<name>A0ABW2TMD1_9PSEU</name>
<protein>
    <submittedName>
        <fullName evidence="2">Aminoglycoside phosphotransferase family protein</fullName>
        <ecNumber evidence="2">2.7.-.-</ecNumber>
    </submittedName>
</protein>
<dbReference type="Pfam" id="PF01636">
    <property type="entry name" value="APH"/>
    <property type="match status" value="1"/>
</dbReference>
<dbReference type="InterPro" id="IPR051678">
    <property type="entry name" value="AGP_Transferase"/>
</dbReference>
<keyword evidence="3" id="KW-1185">Reference proteome</keyword>
<dbReference type="CDD" id="cd05155">
    <property type="entry name" value="APH_ChoK_like_1"/>
    <property type="match status" value="1"/>
</dbReference>
<proteinExistence type="predicted"/>
<dbReference type="Gene3D" id="3.30.200.20">
    <property type="entry name" value="Phosphorylase Kinase, domain 1"/>
    <property type="match status" value="1"/>
</dbReference>
<evidence type="ECO:0000313" key="3">
    <source>
        <dbReference type="Proteomes" id="UP001596512"/>
    </source>
</evidence>
<evidence type="ECO:0000259" key="1">
    <source>
        <dbReference type="Pfam" id="PF01636"/>
    </source>
</evidence>